<feature type="transmembrane region" description="Helical" evidence="8">
    <location>
        <begin position="222"/>
        <end position="240"/>
    </location>
</feature>
<dbReference type="EMBL" id="CP039351">
    <property type="protein sequence ID" value="QCE01791.1"/>
    <property type="molecule type" value="Genomic_DNA"/>
</dbReference>
<dbReference type="PROSITE" id="PS50011">
    <property type="entry name" value="PROTEIN_KINASE_DOM"/>
    <property type="match status" value="1"/>
</dbReference>
<evidence type="ECO:0000256" key="6">
    <source>
        <dbReference type="ARBA" id="ARBA00023136"/>
    </source>
</evidence>
<evidence type="ECO:0000256" key="5">
    <source>
        <dbReference type="ARBA" id="ARBA00022989"/>
    </source>
</evidence>
<evidence type="ECO:0000313" key="11">
    <source>
        <dbReference type="EMBL" id="QCE01791.1"/>
    </source>
</evidence>
<name>A0A4D6MM68_VIGUN</name>
<dbReference type="Gene3D" id="3.30.200.20">
    <property type="entry name" value="Phosphorylase Kinase, domain 1"/>
    <property type="match status" value="1"/>
</dbReference>
<evidence type="ECO:0000256" key="3">
    <source>
        <dbReference type="ARBA" id="ARBA00022692"/>
    </source>
</evidence>
<evidence type="ECO:0000313" key="12">
    <source>
        <dbReference type="Proteomes" id="UP000501690"/>
    </source>
</evidence>
<evidence type="ECO:0000256" key="4">
    <source>
        <dbReference type="ARBA" id="ARBA00022737"/>
    </source>
</evidence>
<sequence length="603" mass="68965">MQNKRGFSMLRLIFFATLFFIIECARGELSESESFFNFLRAVDPQNVLNKTTLVGSSSHSCFVKLKGVRCDSNATNIVHIKLENLNLGGTIDADSLCRLRKLRVVSLADNNIRGTIPPSILHCTRLTHLNLTRNQLSGTLPKALTKLKHLRNLDISNNNFSGMIPSKQQYRRLVTYIVTPSVKLENNSTKEGLKESDKKTTPDSLSDTADKARKSKNLTETLVVLLLGTVVLLSSLYFMVRKSLDLTERREVVKENHDVSKAPCKEIQEVMNNQKEGDSELVFFVEDRERFTMEDLLRATADLRSEGFCSSLYKVKLENNDHYAVKRLKNLQVSLEEFGETLRKISNLKHQNILPLVGYRSTSEEKFVIYKYQNNGSLLNLLNDYIADRKDFPWKLRLNIACGIARGLAFIYKKLDEKEEVIPHGNLKPSNILLDENNEPVISEHGLSKFMDPNRGFLFSSQGYTAPEKSLTEKGDVYSFGVILLELLTGKSTEISRIDLPRWVRSMVREEWTGEVFDKEVRENEHQWAFPLLNIALLCVSRFQETRPTTVDILQKIEEIMDQHEQYQERFASKCCSNGSNRDECCSLHKIIPETWDSPGSNY</sequence>
<evidence type="ECO:0000259" key="10">
    <source>
        <dbReference type="PROSITE" id="PS50011"/>
    </source>
</evidence>
<keyword evidence="12" id="KW-1185">Reference proteome</keyword>
<feature type="signal peptide" evidence="9">
    <location>
        <begin position="1"/>
        <end position="27"/>
    </location>
</feature>
<dbReference type="Gene3D" id="1.10.510.10">
    <property type="entry name" value="Transferase(Phosphotransferase) domain 1"/>
    <property type="match status" value="1"/>
</dbReference>
<feature type="region of interest" description="Disordered" evidence="7">
    <location>
        <begin position="187"/>
        <end position="210"/>
    </location>
</feature>
<comment type="subcellular location">
    <subcellularLocation>
        <location evidence="1">Membrane</location>
    </subcellularLocation>
</comment>
<proteinExistence type="predicted"/>
<evidence type="ECO:0000256" key="8">
    <source>
        <dbReference type="SAM" id="Phobius"/>
    </source>
</evidence>
<dbReference type="SUPFAM" id="SSF52058">
    <property type="entry name" value="L domain-like"/>
    <property type="match status" value="1"/>
</dbReference>
<dbReference type="GO" id="GO:0016020">
    <property type="term" value="C:membrane"/>
    <property type="evidence" value="ECO:0007669"/>
    <property type="project" value="UniProtKB-SubCell"/>
</dbReference>
<keyword evidence="2" id="KW-0433">Leucine-rich repeat</keyword>
<evidence type="ECO:0000256" key="7">
    <source>
        <dbReference type="SAM" id="MobiDB-lite"/>
    </source>
</evidence>
<feature type="compositionally biased region" description="Basic and acidic residues" evidence="7">
    <location>
        <begin position="191"/>
        <end position="201"/>
    </location>
</feature>
<dbReference type="InterPro" id="IPR011009">
    <property type="entry name" value="Kinase-like_dom_sf"/>
</dbReference>
<dbReference type="AlphaFoldDB" id="A0A4D6MM68"/>
<dbReference type="GO" id="GO:0005524">
    <property type="term" value="F:ATP binding"/>
    <property type="evidence" value="ECO:0007669"/>
    <property type="project" value="InterPro"/>
</dbReference>
<dbReference type="PANTHER" id="PTHR48007:SF77">
    <property type="entry name" value="PROTEIN KINASE DOMAIN-CONTAINING PROTEIN"/>
    <property type="match status" value="1"/>
</dbReference>
<dbReference type="InterPro" id="IPR001611">
    <property type="entry name" value="Leu-rich_rpt"/>
</dbReference>
<evidence type="ECO:0000256" key="1">
    <source>
        <dbReference type="ARBA" id="ARBA00004370"/>
    </source>
</evidence>
<dbReference type="InterPro" id="IPR000719">
    <property type="entry name" value="Prot_kinase_dom"/>
</dbReference>
<evidence type="ECO:0000256" key="9">
    <source>
        <dbReference type="SAM" id="SignalP"/>
    </source>
</evidence>
<dbReference type="InterPro" id="IPR032675">
    <property type="entry name" value="LRR_dom_sf"/>
</dbReference>
<dbReference type="Pfam" id="PF13855">
    <property type="entry name" value="LRR_8"/>
    <property type="match status" value="1"/>
</dbReference>
<dbReference type="FunFam" id="3.80.10.10:FF:000383">
    <property type="entry name" value="Leucine-rich repeat receptor protein kinase EMS1"/>
    <property type="match status" value="1"/>
</dbReference>
<accession>A0A4D6MM68</accession>
<keyword evidence="9" id="KW-0732">Signal</keyword>
<protein>
    <submittedName>
        <fullName evidence="11">Protein brassinosteroid insensitive 1</fullName>
    </submittedName>
</protein>
<dbReference type="InterPro" id="IPR046959">
    <property type="entry name" value="PRK1-6/SRF4-like"/>
</dbReference>
<keyword evidence="5 8" id="KW-1133">Transmembrane helix</keyword>
<dbReference type="InterPro" id="IPR001245">
    <property type="entry name" value="Ser-Thr/Tyr_kinase_cat_dom"/>
</dbReference>
<dbReference type="GO" id="GO:0004672">
    <property type="term" value="F:protein kinase activity"/>
    <property type="evidence" value="ECO:0007669"/>
    <property type="project" value="InterPro"/>
</dbReference>
<dbReference type="Gene3D" id="3.80.10.10">
    <property type="entry name" value="Ribonuclease Inhibitor"/>
    <property type="match status" value="1"/>
</dbReference>
<dbReference type="SUPFAM" id="SSF56112">
    <property type="entry name" value="Protein kinase-like (PK-like)"/>
    <property type="match status" value="1"/>
</dbReference>
<dbReference type="PANTHER" id="PTHR48007">
    <property type="entry name" value="LEUCINE-RICH REPEAT RECEPTOR-LIKE PROTEIN KINASE PXC1"/>
    <property type="match status" value="1"/>
</dbReference>
<keyword evidence="4" id="KW-0677">Repeat</keyword>
<dbReference type="Pfam" id="PF07714">
    <property type="entry name" value="PK_Tyr_Ser-Thr"/>
    <property type="match status" value="1"/>
</dbReference>
<reference evidence="11 12" key="1">
    <citation type="submission" date="2019-04" db="EMBL/GenBank/DDBJ databases">
        <title>An improved genome assembly and genetic linkage map for asparagus bean, Vigna unguiculata ssp. sesquipedialis.</title>
        <authorList>
            <person name="Xia Q."/>
            <person name="Zhang R."/>
            <person name="Dong Y."/>
        </authorList>
    </citation>
    <scope>NUCLEOTIDE SEQUENCE [LARGE SCALE GENOMIC DNA]</scope>
    <source>
        <tissue evidence="11">Leaf</tissue>
    </source>
</reference>
<keyword evidence="3 8" id="KW-0812">Transmembrane</keyword>
<evidence type="ECO:0000256" key="2">
    <source>
        <dbReference type="ARBA" id="ARBA00022614"/>
    </source>
</evidence>
<dbReference type="Proteomes" id="UP000501690">
    <property type="component" value="Linkage Group LG7"/>
</dbReference>
<keyword evidence="6 8" id="KW-0472">Membrane</keyword>
<feature type="domain" description="Protein kinase" evidence="10">
    <location>
        <begin position="298"/>
        <end position="567"/>
    </location>
</feature>
<organism evidence="11 12">
    <name type="scientific">Vigna unguiculata</name>
    <name type="common">Cowpea</name>
    <dbReference type="NCBI Taxonomy" id="3917"/>
    <lineage>
        <taxon>Eukaryota</taxon>
        <taxon>Viridiplantae</taxon>
        <taxon>Streptophyta</taxon>
        <taxon>Embryophyta</taxon>
        <taxon>Tracheophyta</taxon>
        <taxon>Spermatophyta</taxon>
        <taxon>Magnoliopsida</taxon>
        <taxon>eudicotyledons</taxon>
        <taxon>Gunneridae</taxon>
        <taxon>Pentapetalae</taxon>
        <taxon>rosids</taxon>
        <taxon>fabids</taxon>
        <taxon>Fabales</taxon>
        <taxon>Fabaceae</taxon>
        <taxon>Papilionoideae</taxon>
        <taxon>50 kb inversion clade</taxon>
        <taxon>NPAAA clade</taxon>
        <taxon>indigoferoid/millettioid clade</taxon>
        <taxon>Phaseoleae</taxon>
        <taxon>Vigna</taxon>
    </lineage>
</organism>
<feature type="chain" id="PRO_5020025834" evidence="9">
    <location>
        <begin position="28"/>
        <end position="603"/>
    </location>
</feature>
<gene>
    <name evidence="11" type="ORF">DEO72_LG7g3091</name>
</gene>